<dbReference type="InterPro" id="IPR050172">
    <property type="entry name" value="SsuD_RutA_monooxygenase"/>
</dbReference>
<dbReference type="Pfam" id="PF00296">
    <property type="entry name" value="Bac_luciferase"/>
    <property type="match status" value="1"/>
</dbReference>
<dbReference type="GO" id="GO:0008726">
    <property type="term" value="F:alkanesulfonate monooxygenase activity"/>
    <property type="evidence" value="ECO:0007669"/>
    <property type="project" value="TreeGrafter"/>
</dbReference>
<reference evidence="6 7" key="1">
    <citation type="submission" date="2016-06" db="EMBL/GenBank/DDBJ databases">
        <authorList>
            <person name="Kjaerup R.B."/>
            <person name="Dalgaard T.S."/>
            <person name="Juul-Madsen H.R."/>
        </authorList>
    </citation>
    <scope>NUCLEOTIDE SEQUENCE [LARGE SCALE GENOMIC DNA]</scope>
    <source>
        <strain evidence="6 7">DSM 43821</strain>
    </source>
</reference>
<dbReference type="EMBL" id="LT607410">
    <property type="protein sequence ID" value="SCE98637.1"/>
    <property type="molecule type" value="Genomic_DNA"/>
</dbReference>
<dbReference type="AlphaFoldDB" id="A0A1C4WQV9"/>
<dbReference type="InterPro" id="IPR011251">
    <property type="entry name" value="Luciferase-like_dom"/>
</dbReference>
<dbReference type="GO" id="GO:0046306">
    <property type="term" value="P:alkanesulfonate catabolic process"/>
    <property type="evidence" value="ECO:0007669"/>
    <property type="project" value="TreeGrafter"/>
</dbReference>
<evidence type="ECO:0000259" key="5">
    <source>
        <dbReference type="Pfam" id="PF00296"/>
    </source>
</evidence>
<accession>A0A1C4WQV9</accession>
<dbReference type="InterPro" id="IPR036661">
    <property type="entry name" value="Luciferase-like_sf"/>
</dbReference>
<evidence type="ECO:0000313" key="6">
    <source>
        <dbReference type="EMBL" id="SCE98637.1"/>
    </source>
</evidence>
<keyword evidence="2" id="KW-0288">FMN</keyword>
<dbReference type="Proteomes" id="UP000198228">
    <property type="component" value="Chromosome I"/>
</dbReference>
<keyword evidence="3" id="KW-0560">Oxidoreductase</keyword>
<proteinExistence type="predicted"/>
<organism evidence="6 7">
    <name type="scientific">Micromonospora purpureochromogenes</name>
    <dbReference type="NCBI Taxonomy" id="47872"/>
    <lineage>
        <taxon>Bacteria</taxon>
        <taxon>Bacillati</taxon>
        <taxon>Actinomycetota</taxon>
        <taxon>Actinomycetes</taxon>
        <taxon>Micromonosporales</taxon>
        <taxon>Micromonosporaceae</taxon>
        <taxon>Micromonospora</taxon>
    </lineage>
</organism>
<name>A0A1C4WQV9_9ACTN</name>
<feature type="domain" description="Luciferase-like" evidence="5">
    <location>
        <begin position="7"/>
        <end position="251"/>
    </location>
</feature>
<keyword evidence="4" id="KW-0503">Monooxygenase</keyword>
<protein>
    <submittedName>
        <fullName evidence="6">Probable F420-dependent oxidoreductase, Rv1855c family</fullName>
    </submittedName>
</protein>
<evidence type="ECO:0000256" key="2">
    <source>
        <dbReference type="ARBA" id="ARBA00022643"/>
    </source>
</evidence>
<dbReference type="PANTHER" id="PTHR42847">
    <property type="entry name" value="ALKANESULFONATE MONOOXYGENASE"/>
    <property type="match status" value="1"/>
</dbReference>
<dbReference type="SUPFAM" id="SSF51679">
    <property type="entry name" value="Bacterial luciferase-like"/>
    <property type="match status" value="1"/>
</dbReference>
<gene>
    <name evidence="6" type="ORF">GA0074696_2060</name>
</gene>
<sequence>MELRIFTEPQQGASYDQLLAVARAVEDAGYGAFFRSDHYLRMGSVSGEPGPTDAWTTLAGLARDTSRIRLGTLMTAATFRLPGPLAITVAQVDQMSGGRVELGIGTGWYAEEHTAYGIPFPTLGERFARLEEQLAVITGLWETPVGKTFDHPGTYYPVTDSPALPKPVQQPRPPILLGGMGPKRTPRLAARYADEFNLPFASIEDTVAQIARVRAACAEIGRDPATMRWSNALVLCCGRDEAEVARRAEAIGREPAELRENGLAGTPAELVDKIGRYAEAGSERIYLQLLDLTDLDHLELVAAEVMPQL</sequence>
<evidence type="ECO:0000256" key="3">
    <source>
        <dbReference type="ARBA" id="ARBA00023002"/>
    </source>
</evidence>
<dbReference type="NCBIfam" id="TIGR03560">
    <property type="entry name" value="F420_Rv1855c"/>
    <property type="match status" value="1"/>
</dbReference>
<evidence type="ECO:0000256" key="1">
    <source>
        <dbReference type="ARBA" id="ARBA00022630"/>
    </source>
</evidence>
<evidence type="ECO:0000256" key="4">
    <source>
        <dbReference type="ARBA" id="ARBA00023033"/>
    </source>
</evidence>
<dbReference type="RefSeq" id="WP_088960880.1">
    <property type="nucleotide sequence ID" value="NZ_LT607410.1"/>
</dbReference>
<keyword evidence="1" id="KW-0285">Flavoprotein</keyword>
<dbReference type="InterPro" id="IPR019952">
    <property type="entry name" value="F420_OxRdatse_Rv1855c_pred"/>
</dbReference>
<dbReference type="PANTHER" id="PTHR42847:SF4">
    <property type="entry name" value="ALKANESULFONATE MONOOXYGENASE-RELATED"/>
    <property type="match status" value="1"/>
</dbReference>
<dbReference type="Gene3D" id="3.20.20.30">
    <property type="entry name" value="Luciferase-like domain"/>
    <property type="match status" value="1"/>
</dbReference>
<evidence type="ECO:0000313" key="7">
    <source>
        <dbReference type="Proteomes" id="UP000198228"/>
    </source>
</evidence>